<evidence type="ECO:0000313" key="1">
    <source>
        <dbReference type="EMBL" id="QJA52152.1"/>
    </source>
</evidence>
<accession>A0A6H1ZXG4</accession>
<protein>
    <submittedName>
        <fullName evidence="1">Uncharacterized protein</fullName>
    </submittedName>
</protein>
<name>A0A6H1ZXG4_9ZZZZ</name>
<sequence>MSNNRLYVGNKKSKKWLMLCKGWGEGWDGLNGKKIKMFNKFIMSEDCIGESDFSPTSLFFFTEQDKMEYDTVFCGPDWEEFTEKDW</sequence>
<proteinExistence type="predicted"/>
<dbReference type="AlphaFoldDB" id="A0A6H1ZXG4"/>
<dbReference type="EMBL" id="MT144317">
    <property type="protein sequence ID" value="QJA52152.1"/>
    <property type="molecule type" value="Genomic_DNA"/>
</dbReference>
<gene>
    <name evidence="1" type="ORF">TM448A02504_0006</name>
</gene>
<organism evidence="1">
    <name type="scientific">viral metagenome</name>
    <dbReference type="NCBI Taxonomy" id="1070528"/>
    <lineage>
        <taxon>unclassified sequences</taxon>
        <taxon>metagenomes</taxon>
        <taxon>organismal metagenomes</taxon>
    </lineage>
</organism>
<reference evidence="1" key="1">
    <citation type="submission" date="2020-03" db="EMBL/GenBank/DDBJ databases">
        <title>The deep terrestrial virosphere.</title>
        <authorList>
            <person name="Holmfeldt K."/>
            <person name="Nilsson E."/>
            <person name="Simone D."/>
            <person name="Lopez-Fernandez M."/>
            <person name="Wu X."/>
            <person name="de Brujin I."/>
            <person name="Lundin D."/>
            <person name="Andersson A."/>
            <person name="Bertilsson S."/>
            <person name="Dopson M."/>
        </authorList>
    </citation>
    <scope>NUCLEOTIDE SEQUENCE</scope>
    <source>
        <strain evidence="1">TM448A02504</strain>
    </source>
</reference>